<evidence type="ECO:0000313" key="4">
    <source>
        <dbReference type="EMBL" id="KGN29630.1"/>
    </source>
</evidence>
<keyword evidence="2" id="KW-0472">Membrane</keyword>
<evidence type="ECO:0000259" key="3">
    <source>
        <dbReference type="Pfam" id="PF12770"/>
    </source>
</evidence>
<evidence type="ECO:0000256" key="2">
    <source>
        <dbReference type="SAM" id="Phobius"/>
    </source>
</evidence>
<dbReference type="InterPro" id="IPR024983">
    <property type="entry name" value="CHAT_dom"/>
</dbReference>
<dbReference type="STRING" id="1385520.N802_11695"/>
<name>A0A0A0IWR1_9MICO</name>
<protein>
    <recommendedName>
        <fullName evidence="3">CHAT domain-containing protein</fullName>
    </recommendedName>
</protein>
<accession>A0A0A0IWR1</accession>
<dbReference type="Pfam" id="PF12770">
    <property type="entry name" value="CHAT"/>
    <property type="match status" value="1"/>
</dbReference>
<comment type="caution">
    <text evidence="4">The sequence shown here is derived from an EMBL/GenBank/DDBJ whole genome shotgun (WGS) entry which is preliminary data.</text>
</comment>
<feature type="transmembrane region" description="Helical" evidence="2">
    <location>
        <begin position="173"/>
        <end position="198"/>
    </location>
</feature>
<reference evidence="4 5" key="1">
    <citation type="submission" date="2013-08" db="EMBL/GenBank/DDBJ databases">
        <title>The genome sequence of Knoellia sinensis.</title>
        <authorList>
            <person name="Zhu W."/>
            <person name="Wang G."/>
        </authorList>
    </citation>
    <scope>NUCLEOTIDE SEQUENCE [LARGE SCALE GENOMIC DNA]</scope>
    <source>
        <strain evidence="4 5">KCTC 19936</strain>
    </source>
</reference>
<dbReference type="EMBL" id="AVPJ01000035">
    <property type="protein sequence ID" value="KGN29630.1"/>
    <property type="molecule type" value="Genomic_DNA"/>
</dbReference>
<dbReference type="OrthoDB" id="3723950at2"/>
<evidence type="ECO:0000256" key="1">
    <source>
        <dbReference type="SAM" id="MobiDB-lite"/>
    </source>
</evidence>
<feature type="region of interest" description="Disordered" evidence="1">
    <location>
        <begin position="1"/>
        <end position="22"/>
    </location>
</feature>
<organism evidence="4 5">
    <name type="scientific">Knoellia sinensis KCTC 19936</name>
    <dbReference type="NCBI Taxonomy" id="1385520"/>
    <lineage>
        <taxon>Bacteria</taxon>
        <taxon>Bacillati</taxon>
        <taxon>Actinomycetota</taxon>
        <taxon>Actinomycetes</taxon>
        <taxon>Micrococcales</taxon>
        <taxon>Intrasporangiaceae</taxon>
        <taxon>Knoellia</taxon>
    </lineage>
</organism>
<sequence length="1314" mass="143002">MEWTERAERPFTSVEGHASSTPPRERLVHALERWESESWLRFRLSIDEQDLAQLTLPDSLLTVAQLERVRWAAELVAKAIGVGIVEVGHVAVALGITSRACTNATLSSLGNSFGVPDMSPGDLASLRTEVMRQLLEETTDRHPASEPIGFTSMSAWRVERACHVVSLGVRVTAVVAIVGGAVASRAWWLMGFAIAALISTQPQHRVESLLVSETRPLVRSSRVPWLLCCALALCLLKRPQEAAWFTVTWFVVRLCAHVGEYAVATGMSIVQSRLPGRLTTFIRPAAAFVVRTRAHDSIVTIGGGVFAGTATAILANSANPTSAFGVGLLTAILIENSSGRWQWTDARLRVLGVIALAVLATRIQWWALLAPVTATFAMILVRANQTLRFVPLTQPSNPLAQSAWVDLAKGRARQVITNLEGEGSADPDVIAALAVAHAFDGHPGHAARLARLLPAQHSEVRHLIEAQVHGLLGTQPPEVRQAPNLATPLGRATQLAWLRASIPWEPAELIAAEIAGLIPARITSDNVMWAAECYLAMGETLLAVDQVTAGTAASRAFALTDLYVTQDRDFLDRATLEARQLKLPAPHELGARGAAVTKLAFAGDQESPAMFLLDDDALMVLTELSSPFVVAAYCNRGADLHLKNRGRVTAESIELRVQAFASLNVVRHELADPDDRACWWDAFIPTLDTLLEEVHEFQDWPLLLEVIEAARLQLGTNREDLRPTALRIGGRSRLGSQRYYFGSRPTMVDLEYIINTAGRQGAWWWSTHVSRGQLYWAATNEDPQVKVHGGRISMSVVTELLNELNPHLSLQAEGESDHDFFLRMSVSALLAPPSEIESALAERVGQLLPKAIRVQEPHNRIRTTICMALAPELAHIPWAWARIGGRHLVELFDTVIVPPASILPPPDAGDDQNCPIAVGLVDPGGDLSAAVEGSAHLPSQAAIIDGQTGDRRASLTAALRAAPYDSTLFLACHTVTINNRRGFALAPLDKVDVGDVLFASDIAHADTDFPMPRQVIALACESSDMASAHLGEWTVLGTALIQAGARRALVTAFPILDLPEVDQFMVTGVSDGTPLHVLIASFQLSLLRRWRDGETSAAPLAWAGLQLFGSLPAAQETATPRPPAWAEENLVRGIDAAAEYAPRGRPTVEVADLMTYFAIYGHIDGLPRRVRAAVRRTFITKWPTPLHLIGQRTFFARLDHQPRVISDDLLDVIADARELAVAAGHSVYDIDHVFVAALRSNHPSCVAMRNLTGFDTRNPAVVQRFVEDERDIHHSTGQALTPHLASGEAERIYETLGIAPPTGEDRWLHSDRVV</sequence>
<gene>
    <name evidence="4" type="ORF">N802_11695</name>
</gene>
<feature type="domain" description="CHAT" evidence="3">
    <location>
        <begin position="852"/>
        <end position="1110"/>
    </location>
</feature>
<dbReference type="Proteomes" id="UP000030002">
    <property type="component" value="Unassembled WGS sequence"/>
</dbReference>
<keyword evidence="5" id="KW-1185">Reference proteome</keyword>
<evidence type="ECO:0000313" key="5">
    <source>
        <dbReference type="Proteomes" id="UP000030002"/>
    </source>
</evidence>
<dbReference type="eggNOG" id="ENOG5031TK2">
    <property type="taxonomic scope" value="Bacteria"/>
</dbReference>
<keyword evidence="2" id="KW-1133">Transmembrane helix</keyword>
<proteinExistence type="predicted"/>
<keyword evidence="2" id="KW-0812">Transmembrane</keyword>